<feature type="compositionally biased region" description="Acidic residues" evidence="1">
    <location>
        <begin position="163"/>
        <end position="177"/>
    </location>
</feature>
<reference evidence="4" key="1">
    <citation type="submission" date="2018-06" db="EMBL/GenBank/DDBJ databases">
        <authorList>
            <person name="Zhirakovskaya E."/>
        </authorList>
    </citation>
    <scope>NUCLEOTIDE SEQUENCE</scope>
</reference>
<feature type="domain" description="Type I restriction enzyme HindI endonuclease subunit-like C-terminal" evidence="2">
    <location>
        <begin position="230"/>
        <end position="278"/>
    </location>
</feature>
<evidence type="ECO:0000259" key="2">
    <source>
        <dbReference type="Pfam" id="PF11867"/>
    </source>
</evidence>
<dbReference type="Pfam" id="PF14355">
    <property type="entry name" value="Abi_C"/>
    <property type="match status" value="1"/>
</dbReference>
<name>A0A3B0SK56_9ZZZZ</name>
<sequence>ALSPLGLRNTRGANKLDKVLSGFNRLSDALAEMRNETGPVAHGKDGFLDPVTADHARVFLFVGDAILGVLLNAFEGKEPDLSVTREPYESFPHLNERIDRAVSVEARVDEDGDRQVVVFSVATGPMGEVIELRVEPSRLLYGIDREAYIEVLKSVELVVEEAETEREEPETEVEAPEPVEVSWSPAEEGPVSILTSAYAGELEAFRHELEVFLTTEGVEPPEAEEGDNRLIDSLLATVEENTGLDWKERKSIQARLKVVCKRVLVHFGVDTDKASEVAGRLVAWLRIQLGDRSTTGVDSAKAAGGGAS</sequence>
<proteinExistence type="predicted"/>
<dbReference type="InterPro" id="IPR021810">
    <property type="entry name" value="T1RH-like_C"/>
</dbReference>
<dbReference type="EMBL" id="UOEK01000074">
    <property type="protein sequence ID" value="VAV95285.1"/>
    <property type="molecule type" value="Genomic_DNA"/>
</dbReference>
<dbReference type="AlphaFoldDB" id="A0A3B0SK56"/>
<protein>
    <submittedName>
        <fullName evidence="4">Uncharacterized protein</fullName>
    </submittedName>
</protein>
<feature type="non-terminal residue" evidence="4">
    <location>
        <position position="1"/>
    </location>
</feature>
<gene>
    <name evidence="4" type="ORF">MNBD_ACTINO02-2293</name>
</gene>
<dbReference type="Pfam" id="PF11867">
    <property type="entry name" value="T1RH-like_C"/>
    <property type="match status" value="1"/>
</dbReference>
<dbReference type="InterPro" id="IPR026001">
    <property type="entry name" value="Abi-like_C"/>
</dbReference>
<feature type="domain" description="Abortive infection protein-like C-terminal" evidence="3">
    <location>
        <begin position="9"/>
        <end position="60"/>
    </location>
</feature>
<accession>A0A3B0SK56</accession>
<evidence type="ECO:0000259" key="3">
    <source>
        <dbReference type="Pfam" id="PF14355"/>
    </source>
</evidence>
<feature type="region of interest" description="Disordered" evidence="1">
    <location>
        <begin position="163"/>
        <end position="186"/>
    </location>
</feature>
<organism evidence="4">
    <name type="scientific">hydrothermal vent metagenome</name>
    <dbReference type="NCBI Taxonomy" id="652676"/>
    <lineage>
        <taxon>unclassified sequences</taxon>
        <taxon>metagenomes</taxon>
        <taxon>ecological metagenomes</taxon>
    </lineage>
</organism>
<evidence type="ECO:0000313" key="4">
    <source>
        <dbReference type="EMBL" id="VAV95285.1"/>
    </source>
</evidence>
<evidence type="ECO:0000256" key="1">
    <source>
        <dbReference type="SAM" id="MobiDB-lite"/>
    </source>
</evidence>